<reference evidence="1" key="1">
    <citation type="submission" date="2020-04" db="EMBL/GenBank/DDBJ databases">
        <authorList>
            <person name="Chiriac C."/>
            <person name="Salcher M."/>
            <person name="Ghai R."/>
            <person name="Kavagutti S V."/>
        </authorList>
    </citation>
    <scope>NUCLEOTIDE SEQUENCE</scope>
</reference>
<gene>
    <name evidence="1" type="ORF">UFOVP253_31</name>
</gene>
<accession>A0A6J5LEC4</accession>
<organism evidence="1">
    <name type="scientific">uncultured Caudovirales phage</name>
    <dbReference type="NCBI Taxonomy" id="2100421"/>
    <lineage>
        <taxon>Viruses</taxon>
        <taxon>Duplodnaviria</taxon>
        <taxon>Heunggongvirae</taxon>
        <taxon>Uroviricota</taxon>
        <taxon>Caudoviricetes</taxon>
        <taxon>Peduoviridae</taxon>
        <taxon>Maltschvirus</taxon>
        <taxon>Maltschvirus maltsch</taxon>
    </lineage>
</organism>
<sequence>MANSIARIINGQIVYLDDHAPIIKPNDTAARASREDQRVRYRKELLQKNEADYYRAYPEQGKNLSPELRRRFS</sequence>
<proteinExistence type="predicted"/>
<protein>
    <submittedName>
        <fullName evidence="1">Uncharacterized protein</fullName>
    </submittedName>
</protein>
<dbReference type="EMBL" id="LR796266">
    <property type="protein sequence ID" value="CAB4132531.1"/>
    <property type="molecule type" value="Genomic_DNA"/>
</dbReference>
<evidence type="ECO:0000313" key="1">
    <source>
        <dbReference type="EMBL" id="CAB4132531.1"/>
    </source>
</evidence>
<name>A0A6J5LEC4_9CAUD</name>